<proteinExistence type="predicted"/>
<organism evidence="1 2">
    <name type="scientific">Bacillus methanolicus PB1</name>
    <dbReference type="NCBI Taxonomy" id="997296"/>
    <lineage>
        <taxon>Bacteria</taxon>
        <taxon>Bacillati</taxon>
        <taxon>Bacillota</taxon>
        <taxon>Bacilli</taxon>
        <taxon>Bacillales</taxon>
        <taxon>Bacillaceae</taxon>
        <taxon>Bacillus</taxon>
    </lineage>
</organism>
<accession>I3E6R4</accession>
<reference evidence="1 2" key="1">
    <citation type="journal article" date="2012" name="Appl. Environ. Microbiol.">
        <title>Genome Sequence of Thermotolerant Bacillus methanolicus: Features and Regulation Related to Methylotrophy and Production of L-Lysine and L-Glutamate from Methanol.</title>
        <authorList>
            <person name="Heggeset T.M."/>
            <person name="Krog A."/>
            <person name="Balzer S."/>
            <person name="Wentzel A."/>
            <person name="Ellingsen T.E."/>
            <person name="Brautaset T."/>
        </authorList>
    </citation>
    <scope>NUCLEOTIDE SEQUENCE [LARGE SCALE GENOMIC DNA]</scope>
    <source>
        <strain evidence="1 2">PB1</strain>
    </source>
</reference>
<evidence type="ECO:0000313" key="2">
    <source>
        <dbReference type="Proteomes" id="UP000010523"/>
    </source>
</evidence>
<dbReference type="EMBL" id="AFEU01000001">
    <property type="protein sequence ID" value="EIJ82185.1"/>
    <property type="molecule type" value="Genomic_DNA"/>
</dbReference>
<gene>
    <name evidence="1" type="ORF">PB1_04595</name>
</gene>
<dbReference type="RefSeq" id="WP_003350988.1">
    <property type="nucleotide sequence ID" value="NZ_AFEU01000001.1"/>
</dbReference>
<dbReference type="PATRIC" id="fig|997296.3.peg.998"/>
<protein>
    <submittedName>
        <fullName evidence="1">Uncharacterized protein</fullName>
    </submittedName>
</protein>
<dbReference type="AlphaFoldDB" id="I3E6R4"/>
<comment type="caution">
    <text evidence="1">The sequence shown here is derived from an EMBL/GenBank/DDBJ whole genome shotgun (WGS) entry which is preliminary data.</text>
</comment>
<sequence length="47" mass="5509">MMVLQEVIQMAKKIVELDQLRDEIWEEFAKAAGDDAYELLRKVQNSL</sequence>
<keyword evidence="2" id="KW-1185">Reference proteome</keyword>
<dbReference type="STRING" id="997296.PB1_04595"/>
<evidence type="ECO:0000313" key="1">
    <source>
        <dbReference type="EMBL" id="EIJ82185.1"/>
    </source>
</evidence>
<dbReference type="OrthoDB" id="2913106at2"/>
<dbReference type="Proteomes" id="UP000010523">
    <property type="component" value="Unassembled WGS sequence"/>
</dbReference>
<name>I3E6R4_BACMT</name>